<dbReference type="InterPro" id="IPR042089">
    <property type="entry name" value="Peptidase_M13_dom_2"/>
</dbReference>
<evidence type="ECO:0000313" key="3">
    <source>
        <dbReference type="EMBL" id="KAH7939407.1"/>
    </source>
</evidence>
<dbReference type="Gene3D" id="1.10.1380.10">
    <property type="entry name" value="Neutral endopeptidase , domain2"/>
    <property type="match status" value="1"/>
</dbReference>
<comment type="caution">
    <text evidence="3">The sequence shown here is derived from an EMBL/GenBank/DDBJ whole genome shotgun (WGS) entry which is preliminary data.</text>
</comment>
<evidence type="ECO:0000313" key="4">
    <source>
        <dbReference type="Proteomes" id="UP000821837"/>
    </source>
</evidence>
<dbReference type="PROSITE" id="PS51885">
    <property type="entry name" value="NEPRILYSIN"/>
    <property type="match status" value="1"/>
</dbReference>
<reference evidence="3" key="2">
    <citation type="submission" date="2021-09" db="EMBL/GenBank/DDBJ databases">
        <authorList>
            <person name="Jia N."/>
            <person name="Wang J."/>
            <person name="Shi W."/>
            <person name="Du L."/>
            <person name="Sun Y."/>
            <person name="Zhan W."/>
            <person name="Jiang J."/>
            <person name="Wang Q."/>
            <person name="Zhang B."/>
            <person name="Ji P."/>
            <person name="Sakyi L.B."/>
            <person name="Cui X."/>
            <person name="Yuan T."/>
            <person name="Jiang B."/>
            <person name="Yang W."/>
            <person name="Lam T.T.-Y."/>
            <person name="Chang Q."/>
            <person name="Ding S."/>
            <person name="Wang X."/>
            <person name="Zhu J."/>
            <person name="Ruan X."/>
            <person name="Zhao L."/>
            <person name="Wei J."/>
            <person name="Que T."/>
            <person name="Du C."/>
            <person name="Cheng J."/>
            <person name="Dai P."/>
            <person name="Han X."/>
            <person name="Huang E."/>
            <person name="Gao Y."/>
            <person name="Liu J."/>
            <person name="Shao H."/>
            <person name="Ye R."/>
            <person name="Li L."/>
            <person name="Wei W."/>
            <person name="Wang X."/>
            <person name="Wang C."/>
            <person name="Huo Q."/>
            <person name="Li W."/>
            <person name="Guo W."/>
            <person name="Chen H."/>
            <person name="Chen S."/>
            <person name="Zhou L."/>
            <person name="Zhou L."/>
            <person name="Ni X."/>
            <person name="Tian J."/>
            <person name="Zhou Y."/>
            <person name="Sheng Y."/>
            <person name="Liu T."/>
            <person name="Pan Y."/>
            <person name="Xia L."/>
            <person name="Li J."/>
            <person name="Zhao F."/>
            <person name="Cao W."/>
        </authorList>
    </citation>
    <scope>NUCLEOTIDE SEQUENCE</scope>
    <source>
        <strain evidence="3">Rsan-2018</strain>
        <tissue evidence="3">Larvae</tissue>
    </source>
</reference>
<gene>
    <name evidence="3" type="ORF">HPB52_012100</name>
</gene>
<dbReference type="SUPFAM" id="SSF55486">
    <property type="entry name" value="Metalloproteases ('zincins'), catalytic domain"/>
    <property type="match status" value="1"/>
</dbReference>
<dbReference type="GO" id="GO:0004222">
    <property type="term" value="F:metalloendopeptidase activity"/>
    <property type="evidence" value="ECO:0007669"/>
    <property type="project" value="InterPro"/>
</dbReference>
<evidence type="ECO:0000256" key="1">
    <source>
        <dbReference type="SAM" id="MobiDB-lite"/>
    </source>
</evidence>
<feature type="region of interest" description="Disordered" evidence="1">
    <location>
        <begin position="1"/>
        <end position="30"/>
    </location>
</feature>
<dbReference type="GO" id="GO:0016485">
    <property type="term" value="P:protein processing"/>
    <property type="evidence" value="ECO:0007669"/>
    <property type="project" value="TreeGrafter"/>
</dbReference>
<keyword evidence="2" id="KW-0472">Membrane</keyword>
<keyword evidence="2" id="KW-0812">Transmembrane</keyword>
<dbReference type="InterPro" id="IPR000718">
    <property type="entry name" value="Peptidase_M13"/>
</dbReference>
<dbReference type="AlphaFoldDB" id="A0A9D4PFA7"/>
<dbReference type="PANTHER" id="PTHR11733:SF241">
    <property type="entry name" value="GH26575P-RELATED"/>
    <property type="match status" value="1"/>
</dbReference>
<accession>A0A9D4PFA7</accession>
<feature type="compositionally biased region" description="Basic residues" evidence="1">
    <location>
        <begin position="10"/>
        <end position="24"/>
    </location>
</feature>
<feature type="transmembrane region" description="Helical" evidence="2">
    <location>
        <begin position="33"/>
        <end position="58"/>
    </location>
</feature>
<protein>
    <recommendedName>
        <fullName evidence="5">Peptidase M13 N-terminal domain-containing protein</fullName>
    </recommendedName>
</protein>
<reference evidence="3" key="1">
    <citation type="journal article" date="2020" name="Cell">
        <title>Large-Scale Comparative Analyses of Tick Genomes Elucidate Their Genetic Diversity and Vector Capacities.</title>
        <authorList>
            <consortium name="Tick Genome and Microbiome Consortium (TIGMIC)"/>
            <person name="Jia N."/>
            <person name="Wang J."/>
            <person name="Shi W."/>
            <person name="Du L."/>
            <person name="Sun Y."/>
            <person name="Zhan W."/>
            <person name="Jiang J.F."/>
            <person name="Wang Q."/>
            <person name="Zhang B."/>
            <person name="Ji P."/>
            <person name="Bell-Sakyi L."/>
            <person name="Cui X.M."/>
            <person name="Yuan T.T."/>
            <person name="Jiang B.G."/>
            <person name="Yang W.F."/>
            <person name="Lam T.T."/>
            <person name="Chang Q.C."/>
            <person name="Ding S.J."/>
            <person name="Wang X.J."/>
            <person name="Zhu J.G."/>
            <person name="Ruan X.D."/>
            <person name="Zhao L."/>
            <person name="Wei J.T."/>
            <person name="Ye R.Z."/>
            <person name="Que T.C."/>
            <person name="Du C.H."/>
            <person name="Zhou Y.H."/>
            <person name="Cheng J.X."/>
            <person name="Dai P.F."/>
            <person name="Guo W.B."/>
            <person name="Han X.H."/>
            <person name="Huang E.J."/>
            <person name="Li L.F."/>
            <person name="Wei W."/>
            <person name="Gao Y.C."/>
            <person name="Liu J.Z."/>
            <person name="Shao H.Z."/>
            <person name="Wang X."/>
            <person name="Wang C.C."/>
            <person name="Yang T.C."/>
            <person name="Huo Q.B."/>
            <person name="Li W."/>
            <person name="Chen H.Y."/>
            <person name="Chen S.E."/>
            <person name="Zhou L.G."/>
            <person name="Ni X.B."/>
            <person name="Tian J.H."/>
            <person name="Sheng Y."/>
            <person name="Liu T."/>
            <person name="Pan Y.S."/>
            <person name="Xia L.Y."/>
            <person name="Li J."/>
            <person name="Zhao F."/>
            <person name="Cao W.C."/>
        </authorList>
    </citation>
    <scope>NUCLEOTIDE SEQUENCE</scope>
    <source>
        <strain evidence="3">Rsan-2018</strain>
    </source>
</reference>
<dbReference type="InterPro" id="IPR024079">
    <property type="entry name" value="MetalloPept_cat_dom_sf"/>
</dbReference>
<dbReference type="GO" id="GO:0005886">
    <property type="term" value="C:plasma membrane"/>
    <property type="evidence" value="ECO:0007669"/>
    <property type="project" value="TreeGrafter"/>
</dbReference>
<dbReference type="EMBL" id="JABSTV010001254">
    <property type="protein sequence ID" value="KAH7939407.1"/>
    <property type="molecule type" value="Genomic_DNA"/>
</dbReference>
<dbReference type="Gene3D" id="3.40.390.10">
    <property type="entry name" value="Collagenase (Catalytic Domain)"/>
    <property type="match status" value="1"/>
</dbReference>
<keyword evidence="2" id="KW-1133">Transmembrane helix</keyword>
<keyword evidence="4" id="KW-1185">Reference proteome</keyword>
<proteinExistence type="predicted"/>
<sequence>MSDKAGGKPGPRKSRSRSVRKGRGKGSTSKESMTVGVTVAVVVVVVLATFSYLTWFVAAPKAVIQPSTMRGFSLIARLTAACSTDDCRTAVAMMNTSVDPSANPCEDVYKYTCGNWDMVDEDGRLISYEQNVKNTYVNSVDSKLVGNATTDSLCRTTEPKAKMGCIYTSCVAFYTNRSSSLQDLLTAAKIDPNEWMRVKDFKELFYLGVRKIVDTGVVSVLNITKRDAQTAVIEVGTCISCSVDDGDSFMKFLLDQAVSIKVVDSASAKRLFKEFVDLDKSLKRVPSAPQGAAVVDADNSMFEVADLDTWRKALSGSHANFSSKSDDLKLMSSNSKGVGKVAAGLNEVSLKVAQLYTLLAPVAAFVALERSEAGRRASTKAFTARSKCLNNVAFLFPVPYDTAVASFLGAEKAAVTFNDLWSSVRLAGVKVLHLGKGLDLSKDAVMAASVGIKDASGLDNPTWVENYDGDFLANLVRYVRLGSRQFRASDFRSDAPLKGGFLPTNYFMPDYYYKGAIETTLNSGTLGTLTAAMLFRMSLPYLATEPTSYIKCLTDYSRNSLKLDMNEADWLKCTRASWAIEVALAATRQGTDQRPRRELDAMHYLRVARTFCGEDERDRVPLQFAARSSADFNQTFECNYPYPVMAC</sequence>
<dbReference type="Proteomes" id="UP000821837">
    <property type="component" value="Chromosome 8"/>
</dbReference>
<evidence type="ECO:0000256" key="2">
    <source>
        <dbReference type="SAM" id="Phobius"/>
    </source>
</evidence>
<evidence type="ECO:0008006" key="5">
    <source>
        <dbReference type="Google" id="ProtNLM"/>
    </source>
</evidence>
<organism evidence="3 4">
    <name type="scientific">Rhipicephalus sanguineus</name>
    <name type="common">Brown dog tick</name>
    <name type="synonym">Ixodes sanguineus</name>
    <dbReference type="NCBI Taxonomy" id="34632"/>
    <lineage>
        <taxon>Eukaryota</taxon>
        <taxon>Metazoa</taxon>
        <taxon>Ecdysozoa</taxon>
        <taxon>Arthropoda</taxon>
        <taxon>Chelicerata</taxon>
        <taxon>Arachnida</taxon>
        <taxon>Acari</taxon>
        <taxon>Parasitiformes</taxon>
        <taxon>Ixodida</taxon>
        <taxon>Ixodoidea</taxon>
        <taxon>Ixodidae</taxon>
        <taxon>Rhipicephalinae</taxon>
        <taxon>Rhipicephalus</taxon>
        <taxon>Rhipicephalus</taxon>
    </lineage>
</organism>
<name>A0A9D4PFA7_RHISA</name>
<dbReference type="PANTHER" id="PTHR11733">
    <property type="entry name" value="ZINC METALLOPROTEASE FAMILY M13 NEPRILYSIN-RELATED"/>
    <property type="match status" value="1"/>
</dbReference>